<dbReference type="PANTHER" id="PTHR34990:SF2">
    <property type="entry name" value="BLL8164 PROTEIN"/>
    <property type="match status" value="1"/>
</dbReference>
<dbReference type="SUPFAM" id="SSF56300">
    <property type="entry name" value="Metallo-dependent phosphatases"/>
    <property type="match status" value="1"/>
</dbReference>
<evidence type="ECO:0000256" key="2">
    <source>
        <dbReference type="ARBA" id="ARBA00022519"/>
    </source>
</evidence>
<evidence type="ECO:0000256" key="3">
    <source>
        <dbReference type="ARBA" id="ARBA00022723"/>
    </source>
</evidence>
<dbReference type="AlphaFoldDB" id="A0A6S6S8T4"/>
<sequence length="233" mass="27043">MPTQGIISQIKEGALFIADAHYPHHGEEFLTLLQDIKNAKITTSQLFLMGDIFDLLFGHNTYIQDFSIKAIQLLKKLSHNLEIIYLEGNHDFCLKEIFPNIKVYPREEQPIHYQLNQQEVYLSHGDKYVTGVGYNLYSKILRHKITLTLLKPLEKKIINHRMKKLKAKRICGNFKGYQKRFDTIRSHYPKNSLIIEGHFHQSLVHENYVSLPSLACQGKIGVVKNGEIIFQKI</sequence>
<reference evidence="7" key="1">
    <citation type="submission" date="2020-01" db="EMBL/GenBank/DDBJ databases">
        <authorList>
            <person name="Meier V. D."/>
            <person name="Meier V D."/>
        </authorList>
    </citation>
    <scope>NUCLEOTIDE SEQUENCE</scope>
    <source>
        <strain evidence="7">HLG_WM_MAG_05</strain>
    </source>
</reference>
<keyword evidence="1" id="KW-1003">Cell membrane</keyword>
<keyword evidence="5" id="KW-0464">Manganese</keyword>
<dbReference type="PANTHER" id="PTHR34990">
    <property type="entry name" value="UDP-2,3-DIACYLGLUCOSAMINE HYDROLASE-RELATED"/>
    <property type="match status" value="1"/>
</dbReference>
<dbReference type="GO" id="GO:0046872">
    <property type="term" value="F:metal ion binding"/>
    <property type="evidence" value="ECO:0007669"/>
    <property type="project" value="UniProtKB-KW"/>
</dbReference>
<accession>A0A6S6S8T4</accession>
<protein>
    <recommendedName>
        <fullName evidence="6">Calcineurin-like phosphoesterase domain-containing protein</fullName>
    </recommendedName>
</protein>
<dbReference type="GO" id="GO:0016020">
    <property type="term" value="C:membrane"/>
    <property type="evidence" value="ECO:0007669"/>
    <property type="project" value="GOC"/>
</dbReference>
<dbReference type="InterPro" id="IPR029052">
    <property type="entry name" value="Metallo-depent_PP-like"/>
</dbReference>
<dbReference type="GO" id="GO:0008758">
    <property type="term" value="F:UDP-2,3-diacylglucosamine hydrolase activity"/>
    <property type="evidence" value="ECO:0007669"/>
    <property type="project" value="TreeGrafter"/>
</dbReference>
<dbReference type="Gene3D" id="3.60.21.10">
    <property type="match status" value="1"/>
</dbReference>
<keyword evidence="3" id="KW-0479">Metal-binding</keyword>
<keyword evidence="2" id="KW-0997">Cell inner membrane</keyword>
<dbReference type="GO" id="GO:0009245">
    <property type="term" value="P:lipid A biosynthetic process"/>
    <property type="evidence" value="ECO:0007669"/>
    <property type="project" value="TreeGrafter"/>
</dbReference>
<dbReference type="Pfam" id="PF00149">
    <property type="entry name" value="Metallophos"/>
    <property type="match status" value="1"/>
</dbReference>
<dbReference type="EMBL" id="CACVAU010000003">
    <property type="protein sequence ID" value="CAA6801464.1"/>
    <property type="molecule type" value="Genomic_DNA"/>
</dbReference>
<organism evidence="7">
    <name type="scientific">uncultured Sulfurovum sp</name>
    <dbReference type="NCBI Taxonomy" id="269237"/>
    <lineage>
        <taxon>Bacteria</taxon>
        <taxon>Pseudomonadati</taxon>
        <taxon>Campylobacterota</taxon>
        <taxon>Epsilonproteobacteria</taxon>
        <taxon>Campylobacterales</taxon>
        <taxon>Sulfurovaceae</taxon>
        <taxon>Sulfurovum</taxon>
        <taxon>environmental samples</taxon>
    </lineage>
</organism>
<evidence type="ECO:0000259" key="6">
    <source>
        <dbReference type="Pfam" id="PF00149"/>
    </source>
</evidence>
<proteinExistence type="predicted"/>
<feature type="domain" description="Calcineurin-like phosphoesterase" evidence="6">
    <location>
        <begin position="15"/>
        <end position="201"/>
    </location>
</feature>
<evidence type="ECO:0000313" key="7">
    <source>
        <dbReference type="EMBL" id="CAA6801464.1"/>
    </source>
</evidence>
<name>A0A6S6S8T4_9BACT</name>
<dbReference type="InterPro" id="IPR043461">
    <property type="entry name" value="LpxH-like"/>
</dbReference>
<keyword evidence="4" id="KW-0472">Membrane</keyword>
<evidence type="ECO:0000256" key="4">
    <source>
        <dbReference type="ARBA" id="ARBA00023136"/>
    </source>
</evidence>
<gene>
    <name evidence="7" type="ORF">HELGO_WM10271</name>
</gene>
<evidence type="ECO:0000256" key="1">
    <source>
        <dbReference type="ARBA" id="ARBA00022475"/>
    </source>
</evidence>
<dbReference type="InterPro" id="IPR004843">
    <property type="entry name" value="Calcineurin-like_PHP"/>
</dbReference>
<evidence type="ECO:0000256" key="5">
    <source>
        <dbReference type="ARBA" id="ARBA00023211"/>
    </source>
</evidence>